<accession>A0ABP4JMH0</accession>
<proteinExistence type="predicted"/>
<evidence type="ECO:0000313" key="2">
    <source>
        <dbReference type="Proteomes" id="UP001500973"/>
    </source>
</evidence>
<reference evidence="2" key="1">
    <citation type="journal article" date="2019" name="Int. J. Syst. Evol. Microbiol.">
        <title>The Global Catalogue of Microorganisms (GCM) 10K type strain sequencing project: providing services to taxonomists for standard genome sequencing and annotation.</title>
        <authorList>
            <consortium name="The Broad Institute Genomics Platform"/>
            <consortium name="The Broad Institute Genome Sequencing Center for Infectious Disease"/>
            <person name="Wu L."/>
            <person name="Ma J."/>
        </authorList>
    </citation>
    <scope>NUCLEOTIDE SEQUENCE [LARGE SCALE GENOMIC DNA]</scope>
    <source>
        <strain evidence="2">JCM 11756</strain>
    </source>
</reference>
<name>A0ABP4JMH0_9ACTN</name>
<dbReference type="EMBL" id="BAAAIZ010000041">
    <property type="protein sequence ID" value="GAA1425248.1"/>
    <property type="molecule type" value="Genomic_DNA"/>
</dbReference>
<keyword evidence="2" id="KW-1185">Reference proteome</keyword>
<organism evidence="1 2">
    <name type="scientific">Streptomyces thermospinosisporus</name>
    <dbReference type="NCBI Taxonomy" id="161482"/>
    <lineage>
        <taxon>Bacteria</taxon>
        <taxon>Bacillati</taxon>
        <taxon>Actinomycetota</taxon>
        <taxon>Actinomycetes</taxon>
        <taxon>Kitasatosporales</taxon>
        <taxon>Streptomycetaceae</taxon>
        <taxon>Streptomyces</taxon>
    </lineage>
</organism>
<comment type="caution">
    <text evidence="1">The sequence shown here is derived from an EMBL/GenBank/DDBJ whole genome shotgun (WGS) entry which is preliminary data.</text>
</comment>
<gene>
    <name evidence="1" type="ORF">GCM10009601_31780</name>
</gene>
<dbReference type="RefSeq" id="WP_344013523.1">
    <property type="nucleotide sequence ID" value="NZ_BAAAIZ010000041.1"/>
</dbReference>
<sequence>MAAFRRVDTRTDLARFTLDRVVAASDGRFLVAFDREQEILRLIDPGSGATHWRAGPTTRPDFVAVPKGELGRVFSGVEELPDISIAPLWPHSVLDYLKHPSVIGALFTR</sequence>
<protein>
    <submittedName>
        <fullName evidence="1">Uncharacterized protein</fullName>
    </submittedName>
</protein>
<evidence type="ECO:0000313" key="1">
    <source>
        <dbReference type="EMBL" id="GAA1425248.1"/>
    </source>
</evidence>
<dbReference type="Proteomes" id="UP001500973">
    <property type="component" value="Unassembled WGS sequence"/>
</dbReference>